<proteinExistence type="predicted"/>
<keyword evidence="1" id="KW-0472">Membrane</keyword>
<feature type="transmembrane region" description="Helical" evidence="1">
    <location>
        <begin position="6"/>
        <end position="21"/>
    </location>
</feature>
<reference evidence="2 3" key="1">
    <citation type="submission" date="2015-11" db="EMBL/GenBank/DDBJ databases">
        <title>Draft genome sequences of new species of the genus Lactobacillus isolated from orchardgrass silage.</title>
        <authorList>
            <person name="Tohno M."/>
            <person name="Tanizawa Y."/>
            <person name="Arita M."/>
        </authorList>
    </citation>
    <scope>NUCLEOTIDE SEQUENCE [LARGE SCALE GENOMIC DNA]</scope>
    <source>
        <strain evidence="2 3">IWT25</strain>
    </source>
</reference>
<comment type="caution">
    <text evidence="2">The sequence shown here is derived from an EMBL/GenBank/DDBJ whole genome shotgun (WGS) entry which is preliminary data.</text>
</comment>
<gene>
    <name evidence="2" type="ORF">IWT25_02214</name>
</gene>
<name>A0A1Z5IYP0_9LACO</name>
<evidence type="ECO:0000313" key="2">
    <source>
        <dbReference type="EMBL" id="GAX06867.1"/>
    </source>
</evidence>
<dbReference type="EMBL" id="BCMI01000028">
    <property type="protein sequence ID" value="GAX06867.1"/>
    <property type="molecule type" value="Genomic_DNA"/>
</dbReference>
<protein>
    <submittedName>
        <fullName evidence="2">Integral membrane protein</fullName>
    </submittedName>
</protein>
<dbReference type="OrthoDB" id="2152137at2"/>
<keyword evidence="1" id="KW-1133">Transmembrane helix</keyword>
<sequence length="102" mass="11664">MSELKGLLLGMAIAAILYVLMRYLPKWFGAIPMILFLGFMIWVMVTSVHGSLIAKLVVLVVGESVLGTIWDETNKQRQKRFKTEIEKMQAKDYSSSKKNKKR</sequence>
<keyword evidence="1" id="KW-0812">Transmembrane</keyword>
<dbReference type="RefSeq" id="WP_089121804.1">
    <property type="nucleotide sequence ID" value="NZ_BCMI01000028.1"/>
</dbReference>
<evidence type="ECO:0000256" key="1">
    <source>
        <dbReference type="SAM" id="Phobius"/>
    </source>
</evidence>
<evidence type="ECO:0000313" key="3">
    <source>
        <dbReference type="Proteomes" id="UP000198414"/>
    </source>
</evidence>
<organism evidence="2 3">
    <name type="scientific">Secundilactobacillus pentosiphilus</name>
    <dbReference type="NCBI Taxonomy" id="1714682"/>
    <lineage>
        <taxon>Bacteria</taxon>
        <taxon>Bacillati</taxon>
        <taxon>Bacillota</taxon>
        <taxon>Bacilli</taxon>
        <taxon>Lactobacillales</taxon>
        <taxon>Lactobacillaceae</taxon>
        <taxon>Secundilactobacillus</taxon>
    </lineage>
</organism>
<dbReference type="AlphaFoldDB" id="A0A1Z5IYP0"/>
<accession>A0A1Z5IYP0</accession>
<dbReference type="Proteomes" id="UP000198414">
    <property type="component" value="Unassembled WGS sequence"/>
</dbReference>